<dbReference type="Gene3D" id="3.10.620.30">
    <property type="match status" value="1"/>
</dbReference>
<dbReference type="Pfam" id="PF01841">
    <property type="entry name" value="Transglut_core"/>
    <property type="match status" value="1"/>
</dbReference>
<evidence type="ECO:0000313" key="2">
    <source>
        <dbReference type="EMBL" id="ODA28390.1"/>
    </source>
</evidence>
<sequence>MTPGEQQSVLSNCQPLRLPAQFHGPLARWLFLSLALVLFVAAPGQAEEPETRTVWGVIYLQGQRAGYQSGTRTLVPSPTGEKLVKCEQKTALKLTRFGTPLIMESTVETVETMAGEIRRFVHRQENPPAAPMTLEGTIEGRKCQLVATTGGIKQTSSIPWSPDWRSPAYQDETLRAQPLQPGEERRLEIFFPEFRSMGVLDLKAREMVPILNLDRQEKNLLRVTARISLIEDSPITVYVDQTGEAIVTRMGIFGTEMFTYLATREQALLPIEGTGPEIGKLTLIKAQLPKDWATRQSLTYELKLPGDDLARILTSGPGQTIEVIDPETVRVTVQLTPWSRPLSTSSLPLPADDLFLKGTSLLQIDDPAVKKLATDALASLPPEKRNDLREQALAMSRYVHKTISTKNLSTALASAAEVAKSRSGDCTEHATLLAAMLRAQKIPSRFVMGLVYVPEESAFGLHAWTEAKLGDDWYPLDSVAASGRTSVAHLRMTADSLDESTGDPVLRMDIYARKLPGRLQVKVVP</sequence>
<proteinExistence type="predicted"/>
<dbReference type="PANTHER" id="PTHR33490">
    <property type="entry name" value="BLR5614 PROTEIN-RELATED"/>
    <property type="match status" value="1"/>
</dbReference>
<dbReference type="InterPro" id="IPR038765">
    <property type="entry name" value="Papain-like_cys_pep_sf"/>
</dbReference>
<dbReference type="OrthoDB" id="9804872at2"/>
<dbReference type="STRING" id="1841610.A6X21_11660"/>
<gene>
    <name evidence="2" type="ORF">A6X21_11660</name>
</gene>
<dbReference type="EMBL" id="LYDR01000152">
    <property type="protein sequence ID" value="ODA28390.1"/>
    <property type="molecule type" value="Genomic_DNA"/>
</dbReference>
<accession>A0A1C3E580</accession>
<comment type="caution">
    <text evidence="2">The sequence shown here is derived from an EMBL/GenBank/DDBJ whole genome shotgun (WGS) entry which is preliminary data.</text>
</comment>
<dbReference type="Proteomes" id="UP000094828">
    <property type="component" value="Unassembled WGS sequence"/>
</dbReference>
<evidence type="ECO:0000313" key="3">
    <source>
        <dbReference type="Proteomes" id="UP000094828"/>
    </source>
</evidence>
<protein>
    <recommendedName>
        <fullName evidence="1">Transglutaminase-like domain-containing protein</fullName>
    </recommendedName>
</protein>
<dbReference type="SMART" id="SM00460">
    <property type="entry name" value="TGc"/>
    <property type="match status" value="1"/>
</dbReference>
<name>A0A1C3E580_9PLAN</name>
<dbReference type="RefSeq" id="WP_068851375.1">
    <property type="nucleotide sequence ID" value="NZ_LYDR01000152.1"/>
</dbReference>
<keyword evidence="3" id="KW-1185">Reference proteome</keyword>
<organism evidence="2 3">
    <name type="scientific">Planctopirus hydrillae</name>
    <dbReference type="NCBI Taxonomy" id="1841610"/>
    <lineage>
        <taxon>Bacteria</taxon>
        <taxon>Pseudomonadati</taxon>
        <taxon>Planctomycetota</taxon>
        <taxon>Planctomycetia</taxon>
        <taxon>Planctomycetales</taxon>
        <taxon>Planctomycetaceae</taxon>
        <taxon>Planctopirus</taxon>
    </lineage>
</organism>
<reference evidence="2 3" key="1">
    <citation type="submission" date="2016-05" db="EMBL/GenBank/DDBJ databases">
        <title>Genomic and physiological characterization of Planctopirus sp. isolated from fresh water lake.</title>
        <authorList>
            <person name="Subhash Y."/>
            <person name="Ramana C."/>
        </authorList>
    </citation>
    <scope>NUCLEOTIDE SEQUENCE [LARGE SCALE GENOMIC DNA]</scope>
    <source>
        <strain evidence="2 3">JC280</strain>
    </source>
</reference>
<evidence type="ECO:0000259" key="1">
    <source>
        <dbReference type="SMART" id="SM00460"/>
    </source>
</evidence>
<dbReference type="PANTHER" id="PTHR33490:SF3">
    <property type="entry name" value="CONSERVED INTEGRAL MEMBRANE PROTEIN"/>
    <property type="match status" value="1"/>
</dbReference>
<feature type="domain" description="Transglutaminase-like" evidence="1">
    <location>
        <begin position="418"/>
        <end position="480"/>
    </location>
</feature>
<dbReference type="SUPFAM" id="SSF54001">
    <property type="entry name" value="Cysteine proteinases"/>
    <property type="match status" value="1"/>
</dbReference>
<dbReference type="AlphaFoldDB" id="A0A1C3E580"/>
<dbReference type="InterPro" id="IPR002931">
    <property type="entry name" value="Transglutaminase-like"/>
</dbReference>